<keyword evidence="1" id="KW-0614">Plasmid</keyword>
<dbReference type="EMBL" id="X53945">
    <property type="protein sequence ID" value="CAA37892.1"/>
    <property type="molecule type" value="Genomic_DNA"/>
</dbReference>
<reference evidence="1" key="1">
    <citation type="journal article" date="1991" name="Plant Mol. Biol.">
        <title>Sequence of the iaa and ipt region of different Agrobacterium tumefaciens biotype III octopine strains: reconstruction of octopine Ti plasmid evolution.</title>
        <authorList>
            <person name="Paulus F."/>
            <person name="Canady J."/>
            <person name="Vincent F."/>
            <person name="Bonnard G."/>
            <person name="Kares C."/>
            <person name="Otten L."/>
        </authorList>
    </citation>
    <scope>NUCLEOTIDE SEQUENCE</scope>
    <source>
        <strain evidence="1">AB3</strain>
        <plasmid evidence="1">pTiAB3</plasmid>
    </source>
</reference>
<dbReference type="AlphaFoldDB" id="Q00431"/>
<accession>Q00431</accession>
<organism evidence="1">
    <name type="scientific">Agrobacterium tumefaciens</name>
    <dbReference type="NCBI Taxonomy" id="358"/>
    <lineage>
        <taxon>Bacteria</taxon>
        <taxon>Pseudomonadati</taxon>
        <taxon>Pseudomonadota</taxon>
        <taxon>Alphaproteobacteria</taxon>
        <taxon>Hyphomicrobiales</taxon>
        <taxon>Rhizobiaceae</taxon>
        <taxon>Rhizobium/Agrobacterium group</taxon>
        <taxon>Agrobacterium</taxon>
        <taxon>Agrobacterium tumefaciens complex</taxon>
    </lineage>
</organism>
<name>Q00431_AGRTU</name>
<geneLocation type="plasmid" evidence="1">
    <name>pTiAB3</name>
</geneLocation>
<protein>
    <submittedName>
        <fullName evidence="1">A.tumefaciens Ti plasmid DNA insertion sequence IS869</fullName>
    </submittedName>
</protein>
<proteinExistence type="predicted"/>
<evidence type="ECO:0000313" key="1">
    <source>
        <dbReference type="EMBL" id="CAA37892.1"/>
    </source>
</evidence>
<sequence>MLMNTDTGAVDHNDIAVESLGNLAQNMIPDTRLSPSHEPVVAGCIWTISIRNVCPG</sequence>
<dbReference type="PIR" id="S14989">
    <property type="entry name" value="S14989"/>
</dbReference>